<name>A0ABD0KIR6_9CAEN</name>
<dbReference type="AlphaFoldDB" id="A0ABD0KIR6"/>
<accession>A0ABD0KIR6</accession>
<comment type="caution">
    <text evidence="1">The sequence shown here is derived from an EMBL/GenBank/DDBJ whole genome shotgun (WGS) entry which is preliminary data.</text>
</comment>
<reference evidence="1 2" key="1">
    <citation type="journal article" date="2023" name="Sci. Data">
        <title>Genome assembly of the Korean intertidal mud-creeper Batillaria attramentaria.</title>
        <authorList>
            <person name="Patra A.K."/>
            <person name="Ho P.T."/>
            <person name="Jun S."/>
            <person name="Lee S.J."/>
            <person name="Kim Y."/>
            <person name="Won Y.J."/>
        </authorList>
    </citation>
    <scope>NUCLEOTIDE SEQUENCE [LARGE SCALE GENOMIC DNA]</scope>
    <source>
        <strain evidence="1">Wonlab-2016</strain>
    </source>
</reference>
<proteinExistence type="predicted"/>
<organism evidence="1 2">
    <name type="scientific">Batillaria attramentaria</name>
    <dbReference type="NCBI Taxonomy" id="370345"/>
    <lineage>
        <taxon>Eukaryota</taxon>
        <taxon>Metazoa</taxon>
        <taxon>Spiralia</taxon>
        <taxon>Lophotrochozoa</taxon>
        <taxon>Mollusca</taxon>
        <taxon>Gastropoda</taxon>
        <taxon>Caenogastropoda</taxon>
        <taxon>Sorbeoconcha</taxon>
        <taxon>Cerithioidea</taxon>
        <taxon>Batillariidae</taxon>
        <taxon>Batillaria</taxon>
    </lineage>
</organism>
<sequence length="142" mass="15691">MVLTPRVSFHTQYQPSTNEGSVEIDHNKSVTEQIIQAGIVSTSRQDLPVTVLPRDWHCRQYQAMLCTHVPGLSQRLNLTLILSRPAAIPAILLSRPAALLWSPEFSSADVSGHNTRMQTSRTRVIGLGRLGDAHVKEKLATT</sequence>
<evidence type="ECO:0000313" key="1">
    <source>
        <dbReference type="EMBL" id="KAK7487121.1"/>
    </source>
</evidence>
<dbReference type="EMBL" id="JACVVK020000169">
    <property type="protein sequence ID" value="KAK7487121.1"/>
    <property type="molecule type" value="Genomic_DNA"/>
</dbReference>
<evidence type="ECO:0000313" key="2">
    <source>
        <dbReference type="Proteomes" id="UP001519460"/>
    </source>
</evidence>
<protein>
    <submittedName>
        <fullName evidence="1">Uncharacterized protein</fullName>
    </submittedName>
</protein>
<gene>
    <name evidence="1" type="ORF">BaRGS_00021616</name>
</gene>
<dbReference type="Proteomes" id="UP001519460">
    <property type="component" value="Unassembled WGS sequence"/>
</dbReference>
<keyword evidence="2" id="KW-1185">Reference proteome</keyword>